<dbReference type="OrthoDB" id="419598at2759"/>
<organism evidence="4 5">
    <name type="scientific">Cudoniella acicularis</name>
    <dbReference type="NCBI Taxonomy" id="354080"/>
    <lineage>
        <taxon>Eukaryota</taxon>
        <taxon>Fungi</taxon>
        <taxon>Dikarya</taxon>
        <taxon>Ascomycota</taxon>
        <taxon>Pezizomycotina</taxon>
        <taxon>Leotiomycetes</taxon>
        <taxon>Helotiales</taxon>
        <taxon>Tricladiaceae</taxon>
        <taxon>Cudoniella</taxon>
    </lineage>
</organism>
<sequence>MRFSMVLDFDRFVVSGKAVGKKNQLYPHINIKLTLFPTTEYVHSYSILLQSFHTTYYLKVSTPKSFVAVAGAAGHLGSLIALGLRKRNVAVKALVRPGTAASRTQTLRDAGVTIAEVEMTNALSLTETLEGASTVVSALQGLRDVILDIQGTLLNAAVAAKVPRFIPSDFAIDFTKTAPGSNRNLDLRREFHAKLDESGIKWTGILNGGFMELLIGGQLPLINDKWHRIMYLGSADQKWDFTTVPDVAAYTAAVAADPNPTPRVLRIAGDSFNAKDLAAVVSRVRGQKYTTLWTGSVGFFRMMIPIMKFFIGGVEDKLLPPWQGM</sequence>
<evidence type="ECO:0000259" key="3">
    <source>
        <dbReference type="Pfam" id="PF05368"/>
    </source>
</evidence>
<dbReference type="SUPFAM" id="SSF51735">
    <property type="entry name" value="NAD(P)-binding Rossmann-fold domains"/>
    <property type="match status" value="1"/>
</dbReference>
<evidence type="ECO:0000313" key="4">
    <source>
        <dbReference type="EMBL" id="KAF4618983.1"/>
    </source>
</evidence>
<evidence type="ECO:0000313" key="5">
    <source>
        <dbReference type="Proteomes" id="UP000566819"/>
    </source>
</evidence>
<dbReference type="Pfam" id="PF05368">
    <property type="entry name" value="NmrA"/>
    <property type="match status" value="1"/>
</dbReference>
<dbReference type="InterPro" id="IPR008030">
    <property type="entry name" value="NmrA-like"/>
</dbReference>
<name>A0A8H4QXG5_9HELO</name>
<accession>A0A8H4QXG5</accession>
<dbReference type="Gene3D" id="3.40.50.720">
    <property type="entry name" value="NAD(P)-binding Rossmann-like Domain"/>
    <property type="match status" value="1"/>
</dbReference>
<dbReference type="GO" id="GO:0016491">
    <property type="term" value="F:oxidoreductase activity"/>
    <property type="evidence" value="ECO:0007669"/>
    <property type="project" value="UniProtKB-KW"/>
</dbReference>
<comment type="caution">
    <text evidence="4">The sequence shown here is derived from an EMBL/GenBank/DDBJ whole genome shotgun (WGS) entry which is preliminary data.</text>
</comment>
<dbReference type="InterPro" id="IPR036291">
    <property type="entry name" value="NAD(P)-bd_dom_sf"/>
</dbReference>
<keyword evidence="2" id="KW-0560">Oxidoreductase</keyword>
<feature type="domain" description="NmrA-like" evidence="3">
    <location>
        <begin position="64"/>
        <end position="290"/>
    </location>
</feature>
<gene>
    <name evidence="4" type="ORF">G7Y89_g14862</name>
</gene>
<dbReference type="PANTHER" id="PTHR47706">
    <property type="entry name" value="NMRA-LIKE FAMILY PROTEIN"/>
    <property type="match status" value="1"/>
</dbReference>
<evidence type="ECO:0000256" key="2">
    <source>
        <dbReference type="ARBA" id="ARBA00023002"/>
    </source>
</evidence>
<dbReference type="EMBL" id="JAAMPI010002084">
    <property type="protein sequence ID" value="KAF4618983.1"/>
    <property type="molecule type" value="Genomic_DNA"/>
</dbReference>
<dbReference type="AlphaFoldDB" id="A0A8H4QXG5"/>
<reference evidence="4 5" key="1">
    <citation type="submission" date="2020-03" db="EMBL/GenBank/DDBJ databases">
        <title>Draft Genome Sequence of Cudoniella acicularis.</title>
        <authorList>
            <person name="Buettner E."/>
            <person name="Kellner H."/>
        </authorList>
    </citation>
    <scope>NUCLEOTIDE SEQUENCE [LARGE SCALE GENOMIC DNA]</scope>
    <source>
        <strain evidence="4 5">DSM 108380</strain>
    </source>
</reference>
<proteinExistence type="predicted"/>
<dbReference type="InterPro" id="IPR051609">
    <property type="entry name" value="NmrA/Isoflavone_reductase-like"/>
</dbReference>
<dbReference type="PANTHER" id="PTHR47706:SF1">
    <property type="entry name" value="CIPA-LIKE, PUTATIVE (AFU_ORTHOLOGUE AFUA_1G12460)-RELATED"/>
    <property type="match status" value="1"/>
</dbReference>
<evidence type="ECO:0000256" key="1">
    <source>
        <dbReference type="ARBA" id="ARBA00022857"/>
    </source>
</evidence>
<keyword evidence="1" id="KW-0521">NADP</keyword>
<keyword evidence="5" id="KW-1185">Reference proteome</keyword>
<protein>
    <recommendedName>
        <fullName evidence="3">NmrA-like domain-containing protein</fullName>
    </recommendedName>
</protein>
<dbReference type="Proteomes" id="UP000566819">
    <property type="component" value="Unassembled WGS sequence"/>
</dbReference>